<dbReference type="PANTHER" id="PTHR43471">
    <property type="entry name" value="ABC TRANSPORTER PERMEASE"/>
    <property type="match status" value="1"/>
</dbReference>
<keyword evidence="3" id="KW-1185">Reference proteome</keyword>
<dbReference type="RefSeq" id="WP_250985977.1">
    <property type="nucleotide sequence ID" value="NZ_QFDM01000001.1"/>
</dbReference>
<organism evidence="2 3">
    <name type="scientific">Methanoculleus oceani</name>
    <dbReference type="NCBI Taxonomy" id="2184756"/>
    <lineage>
        <taxon>Archaea</taxon>
        <taxon>Methanobacteriati</taxon>
        <taxon>Methanobacteriota</taxon>
        <taxon>Stenosarchaea group</taxon>
        <taxon>Methanomicrobia</taxon>
        <taxon>Methanomicrobiales</taxon>
        <taxon>Methanomicrobiaceae</taxon>
        <taxon>Methanoculleus</taxon>
    </lineage>
</organism>
<feature type="transmembrane region" description="Helical" evidence="1">
    <location>
        <begin position="173"/>
        <end position="196"/>
    </location>
</feature>
<evidence type="ECO:0000313" key="3">
    <source>
        <dbReference type="Proteomes" id="UP001523230"/>
    </source>
</evidence>
<dbReference type="AlphaFoldDB" id="A0ABD4TCD7"/>
<comment type="caution">
    <text evidence="2">The sequence shown here is derived from an EMBL/GenBank/DDBJ whole genome shotgun (WGS) entry which is preliminary data.</text>
</comment>
<sequence>MEDKRMADRVSGPNRTLLVAWKEFADHLASRRFTLVLLLFLILCSVSLYEGVENYSEKLAAYSDGTAPVPKFLGYPGWMPEKPSLLTVFLNLSSMVASYGPLLAIATGFDLITRERWSGSLKTLLSRPVFRDEVITGKALGGFAALTLAMSIAVLIALALLLLFAIVPSPAELGAILVFWFVSLVYLFTFFSVALLASAVVADSGSALVWSLVTIFVFSSIVPIFGGILTDAVAGTPPEPVDTSDPQFTEEVWLQYREEERAYLEHQERIGATVRLLSPQRNYLELSLAITNPRFSMWIIPDPFALRTPNPMEDPLPDLPGLIALIWQPIVAMLALPAIFFGAAYTRFMRMDLR</sequence>
<protein>
    <submittedName>
        <fullName evidence="2">ABC transporter permease</fullName>
    </submittedName>
</protein>
<evidence type="ECO:0000256" key="1">
    <source>
        <dbReference type="SAM" id="Phobius"/>
    </source>
</evidence>
<keyword evidence="1" id="KW-0812">Transmembrane</keyword>
<evidence type="ECO:0000313" key="2">
    <source>
        <dbReference type="EMBL" id="MCM2464721.1"/>
    </source>
</evidence>
<dbReference type="GO" id="GO:0005886">
    <property type="term" value="C:plasma membrane"/>
    <property type="evidence" value="ECO:0007669"/>
    <property type="project" value="UniProtKB-SubCell"/>
</dbReference>
<feature type="transmembrane region" description="Helical" evidence="1">
    <location>
        <begin position="140"/>
        <end position="167"/>
    </location>
</feature>
<dbReference type="Proteomes" id="UP001523230">
    <property type="component" value="Unassembled WGS sequence"/>
</dbReference>
<feature type="transmembrane region" description="Helical" evidence="1">
    <location>
        <begin position="32"/>
        <end position="49"/>
    </location>
</feature>
<reference evidence="2 3" key="1">
    <citation type="submission" date="2018-05" db="EMBL/GenBank/DDBJ databases">
        <title>Isolation and characterization of genus Methanoculleus species and their viruses from deep sea marine sediment offshore southwestern Taiwan.</title>
        <authorList>
            <person name="Wei W.-H."/>
            <person name="Chen W.-C."/>
            <person name="Lai M.-C."/>
            <person name="Chen S.-C."/>
        </authorList>
    </citation>
    <scope>NUCLEOTIDE SEQUENCE [LARGE SCALE GENOMIC DNA]</scope>
    <source>
        <strain evidence="2 3">CWC-02</strain>
    </source>
</reference>
<feature type="transmembrane region" description="Helical" evidence="1">
    <location>
        <begin position="88"/>
        <end position="112"/>
    </location>
</feature>
<feature type="transmembrane region" description="Helical" evidence="1">
    <location>
        <begin position="322"/>
        <end position="345"/>
    </location>
</feature>
<accession>A0ABD4TCD7</accession>
<gene>
    <name evidence="2" type="ORF">DIC75_00070</name>
</gene>
<feature type="transmembrane region" description="Helical" evidence="1">
    <location>
        <begin position="208"/>
        <end position="229"/>
    </location>
</feature>
<dbReference type="PANTHER" id="PTHR43471:SF13">
    <property type="entry name" value="ABC-2 TYPE TRANSPORT SYSTEM PERMEASE PROTEIN"/>
    <property type="match status" value="1"/>
</dbReference>
<dbReference type="Pfam" id="PF12679">
    <property type="entry name" value="ABC2_membrane_2"/>
    <property type="match status" value="1"/>
</dbReference>
<name>A0ABD4TCD7_9EURY</name>
<proteinExistence type="predicted"/>
<dbReference type="EMBL" id="QFDM01000001">
    <property type="protein sequence ID" value="MCM2464721.1"/>
    <property type="molecule type" value="Genomic_DNA"/>
</dbReference>
<keyword evidence="1" id="KW-0472">Membrane</keyword>
<keyword evidence="1" id="KW-1133">Transmembrane helix</keyword>